<sequence>MAQAVGLDVGGLISMIGQAARTARQNTKDCEHLACRVSMLAEPVPCLQDPEARRVLAGLDGTLLEAHSLVMSCQRKGFASQLFSASRDIDRKIDTYLSIIPVISYIGIARRLDGNPSSRSQSLLDVSGRAEDREFTLAEIAVATNNFAVILSDDADSGTKVYKGKPYNGPEVAVKRLNRGRRGAEDAFFKEQHILSPLRHDHIVRLLGTCADDDERMLVTQYMPNGSLYDHLHGRSQLSSSSPMTASWKTRVQVLLCAARAVEHLHRHAMPLIIHGNIASSNILLDAAWEPCLSGFGTSVWRAAGETSQAVEVAGAASCGGYADLEYYSTGHIKPASDVYGLGMVMLEVLTGQPPVVSVWDEAKQDVVAKTLVSFALPTIQAR</sequence>
<evidence type="ECO:0000313" key="3">
    <source>
        <dbReference type="Proteomes" id="UP000604825"/>
    </source>
</evidence>
<evidence type="ECO:0000313" key="2">
    <source>
        <dbReference type="EMBL" id="CAD6269179.1"/>
    </source>
</evidence>
<dbReference type="Gene3D" id="1.20.930.20">
    <property type="entry name" value="Adaptor protein Cbl, N-terminal domain"/>
    <property type="match status" value="1"/>
</dbReference>
<proteinExistence type="predicted"/>
<gene>
    <name evidence="2" type="ORF">NCGR_LOCUS52484</name>
</gene>
<dbReference type="PROSITE" id="PS50011">
    <property type="entry name" value="PROTEIN_KINASE_DOM"/>
    <property type="match status" value="1"/>
</dbReference>
<dbReference type="Gene3D" id="3.30.200.20">
    <property type="entry name" value="Phosphorylase Kinase, domain 1"/>
    <property type="match status" value="1"/>
</dbReference>
<dbReference type="PANTHER" id="PTHR46146">
    <property type="entry name" value="SERINE/THREONINE-PROTEIN KINASE-LIKE PROTEIN CCR4"/>
    <property type="match status" value="1"/>
</dbReference>
<reference evidence="2" key="1">
    <citation type="submission" date="2020-10" db="EMBL/GenBank/DDBJ databases">
        <authorList>
            <person name="Han B."/>
            <person name="Lu T."/>
            <person name="Zhao Q."/>
            <person name="Huang X."/>
            <person name="Zhao Y."/>
        </authorList>
    </citation>
    <scope>NUCLEOTIDE SEQUENCE</scope>
</reference>
<dbReference type="InterPro" id="IPR000719">
    <property type="entry name" value="Prot_kinase_dom"/>
</dbReference>
<dbReference type="Gene3D" id="1.10.510.10">
    <property type="entry name" value="Transferase(Phosphotransferase) domain 1"/>
    <property type="match status" value="1"/>
</dbReference>
<organism evidence="2 3">
    <name type="scientific">Miscanthus lutarioriparius</name>
    <dbReference type="NCBI Taxonomy" id="422564"/>
    <lineage>
        <taxon>Eukaryota</taxon>
        <taxon>Viridiplantae</taxon>
        <taxon>Streptophyta</taxon>
        <taxon>Embryophyta</taxon>
        <taxon>Tracheophyta</taxon>
        <taxon>Spermatophyta</taxon>
        <taxon>Magnoliopsida</taxon>
        <taxon>Liliopsida</taxon>
        <taxon>Poales</taxon>
        <taxon>Poaceae</taxon>
        <taxon>PACMAD clade</taxon>
        <taxon>Panicoideae</taxon>
        <taxon>Andropogonodae</taxon>
        <taxon>Andropogoneae</taxon>
        <taxon>Saccharinae</taxon>
        <taxon>Miscanthus</taxon>
    </lineage>
</organism>
<name>A0A811RH62_9POAL</name>
<accession>A0A811RH62</accession>
<dbReference type="InterPro" id="IPR036537">
    <property type="entry name" value="Adaptor_Cbl_N_dom_sf"/>
</dbReference>
<dbReference type="CDD" id="cd21037">
    <property type="entry name" value="MLKL_NTD"/>
    <property type="match status" value="1"/>
</dbReference>
<dbReference type="Pfam" id="PF07714">
    <property type="entry name" value="PK_Tyr_Ser-Thr"/>
    <property type="match status" value="1"/>
</dbReference>
<dbReference type="GO" id="GO:0005524">
    <property type="term" value="F:ATP binding"/>
    <property type="evidence" value="ECO:0007669"/>
    <property type="project" value="InterPro"/>
</dbReference>
<protein>
    <recommendedName>
        <fullName evidence="1">Protein kinase domain-containing protein</fullName>
    </recommendedName>
</protein>
<dbReference type="InterPro" id="IPR011009">
    <property type="entry name" value="Kinase-like_dom_sf"/>
</dbReference>
<dbReference type="InterPro" id="IPR059179">
    <property type="entry name" value="MLKL-like_MCAfunc"/>
</dbReference>
<evidence type="ECO:0000259" key="1">
    <source>
        <dbReference type="PROSITE" id="PS50011"/>
    </source>
</evidence>
<dbReference type="OrthoDB" id="604067at2759"/>
<dbReference type="PANTHER" id="PTHR46146:SF9">
    <property type="entry name" value="OS06G0151700 PROTEIN"/>
    <property type="match status" value="1"/>
</dbReference>
<dbReference type="EMBL" id="CAJGYO010000014">
    <property type="protein sequence ID" value="CAD6269179.1"/>
    <property type="molecule type" value="Genomic_DNA"/>
</dbReference>
<dbReference type="GO" id="GO:0007166">
    <property type="term" value="P:cell surface receptor signaling pathway"/>
    <property type="evidence" value="ECO:0007669"/>
    <property type="project" value="InterPro"/>
</dbReference>
<dbReference type="SUPFAM" id="SSF56112">
    <property type="entry name" value="Protein kinase-like (PK-like)"/>
    <property type="match status" value="1"/>
</dbReference>
<feature type="domain" description="Protein kinase" evidence="1">
    <location>
        <begin position="147"/>
        <end position="383"/>
    </location>
</feature>
<dbReference type="GO" id="GO:0004672">
    <property type="term" value="F:protein kinase activity"/>
    <property type="evidence" value="ECO:0007669"/>
    <property type="project" value="InterPro"/>
</dbReference>
<dbReference type="AlphaFoldDB" id="A0A811RH62"/>
<comment type="caution">
    <text evidence="2">The sequence shown here is derived from an EMBL/GenBank/DDBJ whole genome shotgun (WGS) entry which is preliminary data.</text>
</comment>
<dbReference type="Proteomes" id="UP000604825">
    <property type="component" value="Unassembled WGS sequence"/>
</dbReference>
<keyword evidence="3" id="KW-1185">Reference proteome</keyword>
<dbReference type="InterPro" id="IPR001245">
    <property type="entry name" value="Ser-Thr/Tyr_kinase_cat_dom"/>
</dbReference>